<evidence type="ECO:0000256" key="6">
    <source>
        <dbReference type="ARBA" id="ARBA00022833"/>
    </source>
</evidence>
<evidence type="ECO:0000256" key="10">
    <source>
        <dbReference type="PROSITE-ProRule" id="PRU00125"/>
    </source>
</evidence>
<evidence type="ECO:0000259" key="13">
    <source>
        <dbReference type="PROSITE" id="PS50106"/>
    </source>
</evidence>
<keyword evidence="4" id="KW-0963">Cytoplasm</keyword>
<reference evidence="14" key="1">
    <citation type="submission" date="2025-08" db="UniProtKB">
        <authorList>
            <consortium name="Ensembl"/>
        </authorList>
    </citation>
    <scope>IDENTIFICATION</scope>
</reference>
<keyword evidence="6 10" id="KW-0862">Zinc</keyword>
<dbReference type="GO" id="GO:0030036">
    <property type="term" value="P:actin cytoskeleton organization"/>
    <property type="evidence" value="ECO:0007669"/>
    <property type="project" value="TreeGrafter"/>
</dbReference>
<keyword evidence="8" id="KW-0206">Cytoskeleton</keyword>
<dbReference type="PROSITE" id="PS50106">
    <property type="entry name" value="PDZ"/>
    <property type="match status" value="1"/>
</dbReference>
<organism evidence="14 15">
    <name type="scientific">Phasianus colchicus</name>
    <name type="common">Common pheasant</name>
    <dbReference type="NCBI Taxonomy" id="9054"/>
    <lineage>
        <taxon>Eukaryota</taxon>
        <taxon>Metazoa</taxon>
        <taxon>Chordata</taxon>
        <taxon>Craniata</taxon>
        <taxon>Vertebrata</taxon>
        <taxon>Euteleostomi</taxon>
        <taxon>Archelosauria</taxon>
        <taxon>Archosauria</taxon>
        <taxon>Dinosauria</taxon>
        <taxon>Saurischia</taxon>
        <taxon>Theropoda</taxon>
        <taxon>Coelurosauria</taxon>
        <taxon>Aves</taxon>
        <taxon>Neognathae</taxon>
        <taxon>Galloanserae</taxon>
        <taxon>Galliformes</taxon>
        <taxon>Phasianidae</taxon>
        <taxon>Phasianinae</taxon>
        <taxon>Phasianus</taxon>
    </lineage>
</organism>
<evidence type="ECO:0000256" key="4">
    <source>
        <dbReference type="ARBA" id="ARBA00022490"/>
    </source>
</evidence>
<evidence type="ECO:0000313" key="15">
    <source>
        <dbReference type="Proteomes" id="UP000472261"/>
    </source>
</evidence>
<evidence type="ECO:0000256" key="5">
    <source>
        <dbReference type="ARBA" id="ARBA00022723"/>
    </source>
</evidence>
<feature type="domain" description="LIM zinc-binding" evidence="12">
    <location>
        <begin position="256"/>
        <end position="317"/>
    </location>
</feature>
<evidence type="ECO:0000256" key="7">
    <source>
        <dbReference type="ARBA" id="ARBA00023038"/>
    </source>
</evidence>
<dbReference type="Gene3D" id="2.10.110.10">
    <property type="entry name" value="Cysteine Rich Protein"/>
    <property type="match status" value="1"/>
</dbReference>
<dbReference type="InterPro" id="IPR036034">
    <property type="entry name" value="PDZ_sf"/>
</dbReference>
<dbReference type="InterPro" id="IPR001478">
    <property type="entry name" value="PDZ"/>
</dbReference>
<dbReference type="CDD" id="cd06753">
    <property type="entry name" value="PDZ_PDLIM-like"/>
    <property type="match status" value="1"/>
</dbReference>
<dbReference type="FunFam" id="2.10.110.10:FF:000026">
    <property type="entry name" value="PDZ and LIM domain protein 3"/>
    <property type="match status" value="1"/>
</dbReference>
<dbReference type="GO" id="GO:0031941">
    <property type="term" value="C:filamentous actin"/>
    <property type="evidence" value="ECO:0007669"/>
    <property type="project" value="TreeGrafter"/>
</dbReference>
<dbReference type="GO" id="GO:0007507">
    <property type="term" value="P:heart development"/>
    <property type="evidence" value="ECO:0007669"/>
    <property type="project" value="TreeGrafter"/>
</dbReference>
<evidence type="ECO:0000256" key="8">
    <source>
        <dbReference type="ARBA" id="ARBA00023212"/>
    </source>
</evidence>
<dbReference type="InterPro" id="IPR006643">
    <property type="entry name" value="Zasp-like_motif"/>
</dbReference>
<dbReference type="GO" id="GO:0030027">
    <property type="term" value="C:lamellipodium"/>
    <property type="evidence" value="ECO:0007669"/>
    <property type="project" value="UniProtKB-SubCell"/>
</dbReference>
<dbReference type="Pfam" id="PF00412">
    <property type="entry name" value="LIM"/>
    <property type="match status" value="1"/>
</dbReference>
<evidence type="ECO:0000259" key="12">
    <source>
        <dbReference type="PROSITE" id="PS50023"/>
    </source>
</evidence>
<dbReference type="GO" id="GO:0003779">
    <property type="term" value="F:actin binding"/>
    <property type="evidence" value="ECO:0007669"/>
    <property type="project" value="TreeGrafter"/>
</dbReference>
<dbReference type="InterPro" id="IPR050604">
    <property type="entry name" value="PDZ-LIM_domain"/>
</dbReference>
<dbReference type="SUPFAM" id="SSF50156">
    <property type="entry name" value="PDZ domain-like"/>
    <property type="match status" value="1"/>
</dbReference>
<dbReference type="GO" id="GO:0051371">
    <property type="term" value="F:muscle alpha-actinin binding"/>
    <property type="evidence" value="ECO:0007669"/>
    <property type="project" value="TreeGrafter"/>
</dbReference>
<evidence type="ECO:0000256" key="11">
    <source>
        <dbReference type="SAM" id="MobiDB-lite"/>
    </source>
</evidence>
<dbReference type="GO" id="GO:0046872">
    <property type="term" value="F:metal ion binding"/>
    <property type="evidence" value="ECO:0007669"/>
    <property type="project" value="UniProtKB-KW"/>
</dbReference>
<evidence type="ECO:0000313" key="14">
    <source>
        <dbReference type="Ensembl" id="ENSPCLP00000013473.1"/>
    </source>
</evidence>
<dbReference type="CDD" id="cd09448">
    <property type="entry name" value="LIM_CLP36"/>
    <property type="match status" value="1"/>
</dbReference>
<dbReference type="PANTHER" id="PTHR24214:SF5">
    <property type="entry name" value="PDZ AND LIM DOMAIN PROTEIN 1"/>
    <property type="match status" value="1"/>
</dbReference>
<keyword evidence="15" id="KW-1185">Reference proteome</keyword>
<dbReference type="AlphaFoldDB" id="A0A669Q519"/>
<evidence type="ECO:0000256" key="1">
    <source>
        <dbReference type="ARBA" id="ARBA00004216"/>
    </source>
</evidence>
<evidence type="ECO:0000256" key="9">
    <source>
        <dbReference type="ARBA" id="ARBA00023273"/>
    </source>
</evidence>
<keyword evidence="7 10" id="KW-0440">LIM domain</keyword>
<reference evidence="14" key="2">
    <citation type="submission" date="2025-09" db="UniProtKB">
        <authorList>
            <consortium name="Ensembl"/>
        </authorList>
    </citation>
    <scope>IDENTIFICATION</scope>
</reference>
<evidence type="ECO:0000256" key="2">
    <source>
        <dbReference type="ARBA" id="ARBA00004245"/>
    </source>
</evidence>
<evidence type="ECO:0000256" key="3">
    <source>
        <dbReference type="ARBA" id="ARBA00004510"/>
    </source>
</evidence>
<dbReference type="SUPFAM" id="SSF57716">
    <property type="entry name" value="Glucocorticoid receptor-like (DNA-binding domain)"/>
    <property type="match status" value="2"/>
</dbReference>
<dbReference type="InterPro" id="IPR028537">
    <property type="entry name" value="PDLIM1_LIM"/>
</dbReference>
<dbReference type="PANTHER" id="PTHR24214">
    <property type="entry name" value="PDZ AND LIM DOMAIN PROTEIN ZASP"/>
    <property type="match status" value="1"/>
</dbReference>
<dbReference type="SMART" id="SM00228">
    <property type="entry name" value="PDZ"/>
    <property type="match status" value="1"/>
</dbReference>
<dbReference type="SMART" id="SM00132">
    <property type="entry name" value="LIM"/>
    <property type="match status" value="1"/>
</dbReference>
<dbReference type="InterPro" id="IPR001781">
    <property type="entry name" value="Znf_LIM"/>
</dbReference>
<proteinExistence type="predicted"/>
<accession>A0A669Q519</accession>
<dbReference type="GO" id="GO:0005912">
    <property type="term" value="C:adherens junction"/>
    <property type="evidence" value="ECO:0007669"/>
    <property type="project" value="TreeGrafter"/>
</dbReference>
<protein>
    <submittedName>
        <fullName evidence="14">PDZ and LIM domain 1</fullName>
    </submittedName>
</protein>
<name>A0A669Q519_PHACC</name>
<dbReference type="PROSITE" id="PS50023">
    <property type="entry name" value="LIM_DOMAIN_2"/>
    <property type="match status" value="1"/>
</dbReference>
<dbReference type="SMART" id="SM00735">
    <property type="entry name" value="ZM"/>
    <property type="match status" value="1"/>
</dbReference>
<sequence length="376" mass="40849">MGTHRIVLTGPGPWGFRLVGGRDFEQPLTISRVTPGSKAAIANLCIGDQIIAIDGVNTDNMTHLEAQNKIKGCADELTLTVSRTESKVWSPLVNEEGKAHPYKMNLASQPQEIRHIGSAHNRSAVPFTAATASAPKVITAQYNSPAGLYSSENIQTFNNAVESKTSPGPPEPSKLLDQHSHPSGSIAIDRDSEVYKMLQENQESHEPPRQSASFLVLQEILESEEKGDPSKPSGFRSVKAPITKVASSIGNAQKLPMCDKCGSGIVGVFVKIRDKQRHPECYVCSDCGTNLKQKGHFFVEDQIYSCFPSVIISPLQHYPAQAGWAGTWSVIALPSWMLLAGKSTGIWLRSHRKLWVTGLISGAGRVCHTDGWFGVI</sequence>
<feature type="domain" description="PDZ" evidence="13">
    <location>
        <begin position="12"/>
        <end position="85"/>
    </location>
</feature>
<dbReference type="Gene3D" id="2.30.42.10">
    <property type="match status" value="1"/>
</dbReference>
<dbReference type="Ensembl" id="ENSPCLT00000017923.1">
    <property type="protein sequence ID" value="ENSPCLP00000013473.1"/>
    <property type="gene ID" value="ENSPCLG00000011063.1"/>
</dbReference>
<dbReference type="PROSITE" id="PS00478">
    <property type="entry name" value="LIM_DOMAIN_1"/>
    <property type="match status" value="1"/>
</dbReference>
<feature type="region of interest" description="Disordered" evidence="11">
    <location>
        <begin position="160"/>
        <end position="186"/>
    </location>
</feature>
<dbReference type="GO" id="GO:0061061">
    <property type="term" value="P:muscle structure development"/>
    <property type="evidence" value="ECO:0007669"/>
    <property type="project" value="TreeGrafter"/>
</dbReference>
<dbReference type="GO" id="GO:0030018">
    <property type="term" value="C:Z disc"/>
    <property type="evidence" value="ECO:0007669"/>
    <property type="project" value="UniProtKB-SubCell"/>
</dbReference>
<dbReference type="Pfam" id="PF15936">
    <property type="entry name" value="DUF4749"/>
    <property type="match status" value="1"/>
</dbReference>
<dbReference type="FunFam" id="2.30.42.10:FF:000055">
    <property type="entry name" value="PDZ and LIM domain protein 3"/>
    <property type="match status" value="1"/>
</dbReference>
<dbReference type="InterPro" id="IPR031847">
    <property type="entry name" value="PDLI1-4/Zasp-like_mid"/>
</dbReference>
<dbReference type="Proteomes" id="UP000472261">
    <property type="component" value="Unplaced"/>
</dbReference>
<keyword evidence="9" id="KW-0966">Cell projection</keyword>
<comment type="subcellular location">
    <subcellularLocation>
        <location evidence="3">Cell projection</location>
        <location evidence="3">Lamellipodium</location>
    </subcellularLocation>
    <subcellularLocation>
        <location evidence="2">Cytoplasm</location>
        <location evidence="2">Cytoskeleton</location>
    </subcellularLocation>
    <subcellularLocation>
        <location evidence="1">Cytoplasm</location>
        <location evidence="1">Myofibril</location>
        <location evidence="1">Sarcomere</location>
        <location evidence="1">Z line</location>
    </subcellularLocation>
</comment>
<keyword evidence="5 10" id="KW-0479">Metal-binding</keyword>
<dbReference type="Pfam" id="PF00595">
    <property type="entry name" value="PDZ"/>
    <property type="match status" value="1"/>
</dbReference>
<dbReference type="OMA" id="QIYCETH"/>
<gene>
    <name evidence="14" type="primary">PDLIM1</name>
</gene>
<dbReference type="GO" id="GO:0001725">
    <property type="term" value="C:stress fiber"/>
    <property type="evidence" value="ECO:0007669"/>
    <property type="project" value="TreeGrafter"/>
</dbReference>